<proteinExistence type="predicted"/>
<organism evidence="3 4">
    <name type="scientific">Ligilactobacillus salivarius str. Ren</name>
    <dbReference type="NCBI Taxonomy" id="1194971"/>
    <lineage>
        <taxon>Bacteria</taxon>
        <taxon>Bacillati</taxon>
        <taxon>Bacillota</taxon>
        <taxon>Bacilli</taxon>
        <taxon>Lactobacillales</taxon>
        <taxon>Lactobacillaceae</taxon>
        <taxon>Ligilactobacillus</taxon>
    </lineage>
</organism>
<accession>A0A0F7PWH7</accession>
<name>A0A0F7PWH7_9LACO</name>
<dbReference type="InterPro" id="IPR028098">
    <property type="entry name" value="Glyco_trans_4-like_N"/>
</dbReference>
<dbReference type="Pfam" id="PF00534">
    <property type="entry name" value="Glycos_transf_1"/>
    <property type="match status" value="1"/>
</dbReference>
<dbReference type="PANTHER" id="PTHR12526">
    <property type="entry name" value="GLYCOSYLTRANSFERASE"/>
    <property type="match status" value="1"/>
</dbReference>
<evidence type="ECO:0000313" key="4">
    <source>
        <dbReference type="Proteomes" id="UP000035027"/>
    </source>
</evidence>
<feature type="domain" description="Glycosyl transferase family 1" evidence="1">
    <location>
        <begin position="185"/>
        <end position="342"/>
    </location>
</feature>
<feature type="domain" description="Glycosyltransferase subfamily 4-like N-terminal" evidence="2">
    <location>
        <begin position="4"/>
        <end position="147"/>
    </location>
</feature>
<dbReference type="SUPFAM" id="SSF53756">
    <property type="entry name" value="UDP-Glycosyltransferase/glycogen phosphorylase"/>
    <property type="match status" value="1"/>
</dbReference>
<gene>
    <name evidence="3" type="ORF">LsR_00929</name>
</gene>
<sequence>MKRILIIANNDVGLYKFRKELITELTKENEIYLLLPYGKNVDKLIALGAKFIDCPYLERRGTNPFKDIRLMLYFRKNIRKLKPDVILTYTIKPNIYGGYAARLCKIPYIVNVTGLGTALENEGILQKITSLMYKVALKDAKKIFFQNQANQDFMLDRKIIDKSNSYEIIPGSGVNLQEYQVKPYPKQEQVKFAFVSRIMKQKGIDQYLAAAKYIKKKYPETEFHIYGFCEEEYQGVLNKLHAEKVINYHVMVQDMQSVYQKISCLIHPTYYPEGMSNVLLEACASGRPIITTDRPGCREIVDDGINGFVIAEQNSKDLTDKIEQFLHLNLDQREKMGVAARKKVEREFDRQIIVSKYLAEIQNIR</sequence>
<evidence type="ECO:0000313" key="3">
    <source>
        <dbReference type="EMBL" id="AKI04476.1"/>
    </source>
</evidence>
<dbReference type="GO" id="GO:0016757">
    <property type="term" value="F:glycosyltransferase activity"/>
    <property type="evidence" value="ECO:0007669"/>
    <property type="project" value="InterPro"/>
</dbReference>
<evidence type="ECO:0000259" key="1">
    <source>
        <dbReference type="Pfam" id="PF00534"/>
    </source>
</evidence>
<dbReference type="EMBL" id="CP011403">
    <property type="protein sequence ID" value="AKI04476.1"/>
    <property type="molecule type" value="Genomic_DNA"/>
</dbReference>
<dbReference type="PATRIC" id="fig|1194971.3.peg.933"/>
<dbReference type="AlphaFoldDB" id="A0A0F7PWH7"/>
<dbReference type="CDD" id="cd03808">
    <property type="entry name" value="GT4_CapM-like"/>
    <property type="match status" value="1"/>
</dbReference>
<dbReference type="Proteomes" id="UP000035027">
    <property type="component" value="Chromosome"/>
</dbReference>
<protein>
    <submittedName>
        <fullName evidence="3">Glycosyltransferase</fullName>
    </submittedName>
</protein>
<dbReference type="Gene3D" id="3.40.50.2000">
    <property type="entry name" value="Glycogen Phosphorylase B"/>
    <property type="match status" value="2"/>
</dbReference>
<dbReference type="Pfam" id="PF13477">
    <property type="entry name" value="Glyco_trans_4_2"/>
    <property type="match status" value="1"/>
</dbReference>
<dbReference type="PANTHER" id="PTHR12526:SF630">
    <property type="entry name" value="GLYCOSYLTRANSFERASE"/>
    <property type="match status" value="1"/>
</dbReference>
<dbReference type="RefSeq" id="WP_047035714.1">
    <property type="nucleotide sequence ID" value="NZ_CP011403.1"/>
</dbReference>
<evidence type="ECO:0000259" key="2">
    <source>
        <dbReference type="Pfam" id="PF13477"/>
    </source>
</evidence>
<dbReference type="InterPro" id="IPR001296">
    <property type="entry name" value="Glyco_trans_1"/>
</dbReference>
<keyword evidence="3" id="KW-0808">Transferase</keyword>
<reference evidence="3 4" key="1">
    <citation type="submission" date="2015-05" db="EMBL/GenBank/DDBJ databases">
        <title>Complete genome sequence of Lactobacillus salivarius Ren, a probiotic strain with antitumor activity.</title>
        <authorList>
            <person name="Sun E."/>
            <person name="Zhao L."/>
            <person name="Liu S."/>
            <person name="Zhang M."/>
            <person name="Guo H."/>
            <person name="Ren F."/>
        </authorList>
    </citation>
    <scope>NUCLEOTIDE SEQUENCE [LARGE SCALE GENOMIC DNA]</scope>
    <source>
        <strain evidence="3 4">Ren</strain>
    </source>
</reference>